<accession>A0A557SYX8</accession>
<dbReference type="OrthoDB" id="6868at2157"/>
<comment type="caution">
    <text evidence="1">The sequence shown here is derived from an EMBL/GenBank/DDBJ whole genome shotgun (WGS) entry which is preliminary data.</text>
</comment>
<dbReference type="Proteomes" id="UP000315289">
    <property type="component" value="Unassembled WGS sequence"/>
</dbReference>
<gene>
    <name evidence="1" type="ORF">NARC_10217</name>
</gene>
<reference evidence="1 2" key="1">
    <citation type="journal article" date="2019" name="Front. Microbiol.">
        <title>Ammonia Oxidation by the Arctic Terrestrial Thaumarchaeote Candidatus Nitrosocosmicus arcticus Is Stimulated by Increasing Temperatures.</title>
        <authorList>
            <person name="Alves R.J.E."/>
            <person name="Kerou M."/>
            <person name="Zappe A."/>
            <person name="Bittner R."/>
            <person name="Abby S.S."/>
            <person name="Schmidt H.A."/>
            <person name="Pfeifer K."/>
            <person name="Schleper C."/>
        </authorList>
    </citation>
    <scope>NUCLEOTIDE SEQUENCE [LARGE SCALE GENOMIC DNA]</scope>
    <source>
        <strain evidence="1 2">Kfb</strain>
    </source>
</reference>
<dbReference type="CDD" id="cd10148">
    <property type="entry name" value="CsoR-like_DUF156"/>
    <property type="match status" value="1"/>
</dbReference>
<dbReference type="Gene3D" id="1.20.58.1000">
    <property type="entry name" value="Metal-sensitive repressor, helix protomer"/>
    <property type="match status" value="1"/>
</dbReference>
<dbReference type="PANTHER" id="PTHR33677">
    <property type="entry name" value="TRANSCRIPTIONAL REPRESSOR FRMR-RELATED"/>
    <property type="match status" value="1"/>
</dbReference>
<dbReference type="GO" id="GO:0006355">
    <property type="term" value="P:regulation of DNA-templated transcription"/>
    <property type="evidence" value="ECO:0007669"/>
    <property type="project" value="InterPro"/>
</dbReference>
<dbReference type="EMBL" id="VOAH01000001">
    <property type="protein sequence ID" value="TVP41811.1"/>
    <property type="molecule type" value="Genomic_DNA"/>
</dbReference>
<dbReference type="GO" id="GO:0003677">
    <property type="term" value="F:DNA binding"/>
    <property type="evidence" value="ECO:0007669"/>
    <property type="project" value="InterPro"/>
</dbReference>
<name>A0A557SYX8_9ARCH</name>
<dbReference type="InterPro" id="IPR003735">
    <property type="entry name" value="Metal_Tscrpt_repr"/>
</dbReference>
<dbReference type="Pfam" id="PF02583">
    <property type="entry name" value="Trns_repr_metal"/>
    <property type="match status" value="1"/>
</dbReference>
<protein>
    <submittedName>
        <fullName evidence="1">Uncharacterized protein</fullName>
    </submittedName>
</protein>
<dbReference type="RefSeq" id="WP_144728375.1">
    <property type="nucleotide sequence ID" value="NZ_ML675578.1"/>
</dbReference>
<evidence type="ECO:0000313" key="1">
    <source>
        <dbReference type="EMBL" id="TVP41811.1"/>
    </source>
</evidence>
<keyword evidence="2" id="KW-1185">Reference proteome</keyword>
<organism evidence="1 2">
    <name type="scientific">Candidatus Nitrosocosmicus arcticus</name>
    <dbReference type="NCBI Taxonomy" id="2035267"/>
    <lineage>
        <taxon>Archaea</taxon>
        <taxon>Nitrososphaerota</taxon>
        <taxon>Nitrososphaeria</taxon>
        <taxon>Nitrososphaerales</taxon>
        <taxon>Nitrososphaeraceae</taxon>
        <taxon>Candidatus Nitrosocosmicus</taxon>
    </lineage>
</organism>
<proteinExistence type="predicted"/>
<sequence length="86" mass="9865">MTHHKTPELKKRMARIEGHVKGIRRMLDEDKSYPEVVQQISAVRAALDKVIEVMVQDLVEHYVSQTTNPKEKAIILELKDTVSSIL</sequence>
<dbReference type="AlphaFoldDB" id="A0A557SYX8"/>
<evidence type="ECO:0000313" key="2">
    <source>
        <dbReference type="Proteomes" id="UP000315289"/>
    </source>
</evidence>
<dbReference type="GO" id="GO:0046872">
    <property type="term" value="F:metal ion binding"/>
    <property type="evidence" value="ECO:0007669"/>
    <property type="project" value="InterPro"/>
</dbReference>
<dbReference type="InterPro" id="IPR038390">
    <property type="entry name" value="Metal_Tscrpt_repr_sf"/>
</dbReference>